<feature type="compositionally biased region" description="Low complexity" evidence="2">
    <location>
        <begin position="1"/>
        <end position="11"/>
    </location>
</feature>
<accession>A0AAV8TY89</accession>
<feature type="region of interest" description="Disordered" evidence="2">
    <location>
        <begin position="1"/>
        <end position="24"/>
    </location>
</feature>
<organism evidence="3 4">
    <name type="scientific">Erythroxylum novogranatense</name>
    <dbReference type="NCBI Taxonomy" id="1862640"/>
    <lineage>
        <taxon>Eukaryota</taxon>
        <taxon>Viridiplantae</taxon>
        <taxon>Streptophyta</taxon>
        <taxon>Embryophyta</taxon>
        <taxon>Tracheophyta</taxon>
        <taxon>Spermatophyta</taxon>
        <taxon>Magnoliopsida</taxon>
        <taxon>eudicotyledons</taxon>
        <taxon>Gunneridae</taxon>
        <taxon>Pentapetalae</taxon>
        <taxon>rosids</taxon>
        <taxon>fabids</taxon>
        <taxon>Malpighiales</taxon>
        <taxon>Erythroxylaceae</taxon>
        <taxon>Erythroxylum</taxon>
    </lineage>
</organism>
<evidence type="ECO:0000313" key="4">
    <source>
        <dbReference type="Proteomes" id="UP001159364"/>
    </source>
</evidence>
<name>A0AAV8TY89_9ROSI</name>
<keyword evidence="1" id="KW-0175">Coiled coil</keyword>
<evidence type="ECO:0000256" key="1">
    <source>
        <dbReference type="SAM" id="Coils"/>
    </source>
</evidence>
<evidence type="ECO:0000313" key="3">
    <source>
        <dbReference type="EMBL" id="KAJ8771019.1"/>
    </source>
</evidence>
<dbReference type="PANTHER" id="PTHR11216:SF161">
    <property type="entry name" value="CALCIUM-BINDING EF HAND FAMILY PROTEIN"/>
    <property type="match status" value="1"/>
</dbReference>
<proteinExistence type="predicted"/>
<dbReference type="GO" id="GO:0005634">
    <property type="term" value="C:nucleus"/>
    <property type="evidence" value="ECO:0007669"/>
    <property type="project" value="TreeGrafter"/>
</dbReference>
<feature type="coiled-coil region" evidence="1">
    <location>
        <begin position="41"/>
        <end position="75"/>
    </location>
</feature>
<dbReference type="PANTHER" id="PTHR11216">
    <property type="entry name" value="EH DOMAIN"/>
    <property type="match status" value="1"/>
</dbReference>
<dbReference type="EMBL" id="JAIWQS010000003">
    <property type="protein sequence ID" value="KAJ8771019.1"/>
    <property type="molecule type" value="Genomic_DNA"/>
</dbReference>
<keyword evidence="4" id="KW-1185">Reference proteome</keyword>
<dbReference type="Proteomes" id="UP001159364">
    <property type="component" value="Linkage Group LG03"/>
</dbReference>
<dbReference type="GO" id="GO:0005886">
    <property type="term" value="C:plasma membrane"/>
    <property type="evidence" value="ECO:0007669"/>
    <property type="project" value="TreeGrafter"/>
</dbReference>
<gene>
    <name evidence="3" type="ORF">K2173_023344</name>
</gene>
<dbReference type="GO" id="GO:0016197">
    <property type="term" value="P:endosomal transport"/>
    <property type="evidence" value="ECO:0007669"/>
    <property type="project" value="TreeGrafter"/>
</dbReference>
<comment type="caution">
    <text evidence="3">The sequence shown here is derived from an EMBL/GenBank/DDBJ whole genome shotgun (WGS) entry which is preliminary data.</text>
</comment>
<dbReference type="GO" id="GO:0005737">
    <property type="term" value="C:cytoplasm"/>
    <property type="evidence" value="ECO:0007669"/>
    <property type="project" value="TreeGrafter"/>
</dbReference>
<dbReference type="GO" id="GO:0006897">
    <property type="term" value="P:endocytosis"/>
    <property type="evidence" value="ECO:0007669"/>
    <property type="project" value="TreeGrafter"/>
</dbReference>
<dbReference type="AlphaFoldDB" id="A0AAV8TY89"/>
<sequence>MHVPRLPSAATPRPPRPPSVAQADAPALEKLLVDQLSQEEQDSLNSKFQEASQAHKKLEKEMLDSRQKVECYRTKMQELILYKSRCDNQLNEVTAWVAGDRREVDALERKYIEKYKQSGDVASRLTIEETTFHDIQERKMELYNAIVKIEEGGTVADVLKERGEHIQLSMEELVKSLSSFFSSADWDEYWDKFEDERYTFIEELTLDVQNVVAPPKQKSSLVGKAISSTKGDAKESHLNVDLNSWEVPSSGKLNSKKKSTHYQNQNDMVGSPQYLATKSQKKSKILHLERVLVRKIHLILNIPEVLMTLVGVHLNQIMIKNQLSNSYLSRFDSIRSTRESDQTYNFPSRFDSFRESRDSEQIPSFSRLDSYRDSAQNHGFSRFDPFRDSYPGQGFPQSFDSFGESQDSDHSQGFSRFNSFNNHESESSQFGNSMARFDSFRVKLQRRIIIAGEHFSQGMDIYTTWFLLYSLLRFVPIGLAT</sequence>
<protein>
    <submittedName>
        <fullName evidence="3">Uncharacterized protein</fullName>
    </submittedName>
</protein>
<evidence type="ECO:0000256" key="2">
    <source>
        <dbReference type="SAM" id="MobiDB-lite"/>
    </source>
</evidence>
<reference evidence="3 4" key="1">
    <citation type="submission" date="2021-09" db="EMBL/GenBank/DDBJ databases">
        <title>Genomic insights and catalytic innovation underlie evolution of tropane alkaloids biosynthesis.</title>
        <authorList>
            <person name="Wang Y.-J."/>
            <person name="Tian T."/>
            <person name="Huang J.-P."/>
            <person name="Huang S.-X."/>
        </authorList>
    </citation>
    <scope>NUCLEOTIDE SEQUENCE [LARGE SCALE GENOMIC DNA]</scope>
    <source>
        <strain evidence="3">KIB-2018</strain>
        <tissue evidence="3">Leaf</tissue>
    </source>
</reference>